<feature type="domain" description="Protein kinase" evidence="12">
    <location>
        <begin position="111"/>
        <end position="403"/>
    </location>
</feature>
<dbReference type="SUPFAM" id="SSF56112">
    <property type="entry name" value="Protein kinase-like (PK-like)"/>
    <property type="match status" value="1"/>
</dbReference>
<dbReference type="GO" id="GO:0004674">
    <property type="term" value="F:protein serine/threonine kinase activity"/>
    <property type="evidence" value="ECO:0007669"/>
    <property type="project" value="UniProtKB-KW"/>
</dbReference>
<dbReference type="STRING" id="101091.A0A1C7NKJ5"/>
<keyword evidence="6" id="KW-0547">Nucleotide-binding</keyword>
<evidence type="ECO:0000256" key="9">
    <source>
        <dbReference type="ARBA" id="ARBA00047899"/>
    </source>
</evidence>
<dbReference type="PANTHER" id="PTHR45637">
    <property type="entry name" value="FLIPPASE KINASE 1-RELATED"/>
    <property type="match status" value="1"/>
</dbReference>
<dbReference type="AlphaFoldDB" id="A0A1C7NKJ5"/>
<evidence type="ECO:0000256" key="10">
    <source>
        <dbReference type="ARBA" id="ARBA00048679"/>
    </source>
</evidence>
<keyword evidence="14" id="KW-1185">Reference proteome</keyword>
<proteinExistence type="inferred from homology"/>
<dbReference type="EC" id="2.7.11.1" evidence="2"/>
<comment type="similarity">
    <text evidence="1">Belongs to the protein kinase superfamily. AGC Ser/Thr protein kinase family.</text>
</comment>
<evidence type="ECO:0000256" key="11">
    <source>
        <dbReference type="SAM" id="MobiDB-lite"/>
    </source>
</evidence>
<evidence type="ECO:0000313" key="13">
    <source>
        <dbReference type="EMBL" id="OBZ89339.1"/>
    </source>
</evidence>
<protein>
    <recommendedName>
        <fullName evidence="2">non-specific serine/threonine protein kinase</fullName>
        <ecNumber evidence="2">2.7.11.1</ecNumber>
    </recommendedName>
</protein>
<evidence type="ECO:0000256" key="1">
    <source>
        <dbReference type="ARBA" id="ARBA00009903"/>
    </source>
</evidence>
<evidence type="ECO:0000256" key="8">
    <source>
        <dbReference type="ARBA" id="ARBA00022840"/>
    </source>
</evidence>
<dbReference type="Pfam" id="PF00069">
    <property type="entry name" value="Pkinase"/>
    <property type="match status" value="1"/>
</dbReference>
<evidence type="ECO:0000256" key="4">
    <source>
        <dbReference type="ARBA" id="ARBA00022553"/>
    </source>
</evidence>
<dbReference type="InterPro" id="IPR011009">
    <property type="entry name" value="Kinase-like_dom_sf"/>
</dbReference>
<dbReference type="FunFam" id="1.10.510.10:FF:000121">
    <property type="entry name" value="Serine/threonine-protein kinase nrc-2"/>
    <property type="match status" value="1"/>
</dbReference>
<evidence type="ECO:0000313" key="14">
    <source>
        <dbReference type="Proteomes" id="UP000093000"/>
    </source>
</evidence>
<dbReference type="EMBL" id="LUGH01000101">
    <property type="protein sequence ID" value="OBZ89339.1"/>
    <property type="molecule type" value="Genomic_DNA"/>
</dbReference>
<dbReference type="Gene3D" id="3.30.200.20">
    <property type="entry name" value="Phosphorylase Kinase, domain 1"/>
    <property type="match status" value="1"/>
</dbReference>
<sequence>MSIPCSPAPSYQPDKLFQTRIKLNNQSLEADLPENDHGIRRVSSVPSTTDYFDNNDNRFLTASNTSNYSTSTPNVSNQYAANSAPVSPKPPFRSSSYTLEKKQVQVGPTDFEKVRLLGRGDVGKVYLVKHKSTEKLYALKVLSKKEMISRNKIKRAVAEQTILATVNHPFIVPLYHSFQSSNYLYFCMEFCVGGEFFRALQYRPGRVLKENEAKFYAAEVVAALEYLHLMGIVFRDLKPENILLHESGHLMLSDFDLSIQSPTAALPTLVRPNSPFSKKPLVDTRSCMNIRTNSFVGTEEYLAPEVIRGNGHTSTVDWWALGIFVYEMMCGYTPFKGPTRDDTFDLILNNPVEFPDYANSPYGRGLSMSSDCKSFIKKLLNKNENKRLGSHAGASEVKAHSFFKSINFALLRNMKPPIKPNKDKPIRAVHFTRMKESVSFDLHADSRADSLSTPPSTDDDEEEAEVDPFGSFSSVTIRRQD</sequence>
<dbReference type="FunFam" id="3.30.200.20:FF:000524">
    <property type="entry name" value="Non-specific serine/threonine protein kinase"/>
    <property type="match status" value="1"/>
</dbReference>
<feature type="compositionally biased region" description="Polar residues" evidence="11">
    <location>
        <begin position="471"/>
        <end position="481"/>
    </location>
</feature>
<dbReference type="PROSITE" id="PS50011">
    <property type="entry name" value="PROTEIN_KINASE_DOM"/>
    <property type="match status" value="1"/>
</dbReference>
<evidence type="ECO:0000256" key="5">
    <source>
        <dbReference type="ARBA" id="ARBA00022679"/>
    </source>
</evidence>
<reference evidence="13 14" key="1">
    <citation type="submission" date="2016-03" db="EMBL/GenBank/DDBJ databases">
        <title>Choanephora cucurbitarum.</title>
        <authorList>
            <person name="Min B."/>
            <person name="Park H."/>
            <person name="Park J.-H."/>
            <person name="Shin H.-D."/>
            <person name="Choi I.-G."/>
        </authorList>
    </citation>
    <scope>NUCLEOTIDE SEQUENCE [LARGE SCALE GENOMIC DNA]</scope>
    <source>
        <strain evidence="13 14">KUS-F28377</strain>
    </source>
</reference>
<comment type="caution">
    <text evidence="13">The sequence shown here is derived from an EMBL/GenBank/DDBJ whole genome shotgun (WGS) entry which is preliminary data.</text>
</comment>
<dbReference type="Gene3D" id="1.10.510.10">
    <property type="entry name" value="Transferase(Phosphotransferase) domain 1"/>
    <property type="match status" value="1"/>
</dbReference>
<evidence type="ECO:0000259" key="12">
    <source>
        <dbReference type="PROSITE" id="PS50011"/>
    </source>
</evidence>
<comment type="catalytic activity">
    <reaction evidence="9">
        <text>L-threonyl-[protein] + ATP = O-phospho-L-threonyl-[protein] + ADP + H(+)</text>
        <dbReference type="Rhea" id="RHEA:46608"/>
        <dbReference type="Rhea" id="RHEA-COMP:11060"/>
        <dbReference type="Rhea" id="RHEA-COMP:11605"/>
        <dbReference type="ChEBI" id="CHEBI:15378"/>
        <dbReference type="ChEBI" id="CHEBI:30013"/>
        <dbReference type="ChEBI" id="CHEBI:30616"/>
        <dbReference type="ChEBI" id="CHEBI:61977"/>
        <dbReference type="ChEBI" id="CHEBI:456216"/>
        <dbReference type="EC" id="2.7.11.1"/>
    </reaction>
</comment>
<evidence type="ECO:0000256" key="3">
    <source>
        <dbReference type="ARBA" id="ARBA00022527"/>
    </source>
</evidence>
<organism evidence="13 14">
    <name type="scientific">Choanephora cucurbitarum</name>
    <dbReference type="NCBI Taxonomy" id="101091"/>
    <lineage>
        <taxon>Eukaryota</taxon>
        <taxon>Fungi</taxon>
        <taxon>Fungi incertae sedis</taxon>
        <taxon>Mucoromycota</taxon>
        <taxon>Mucoromycotina</taxon>
        <taxon>Mucoromycetes</taxon>
        <taxon>Mucorales</taxon>
        <taxon>Mucorineae</taxon>
        <taxon>Choanephoraceae</taxon>
        <taxon>Choanephoroideae</taxon>
        <taxon>Choanephora</taxon>
    </lineage>
</organism>
<evidence type="ECO:0000256" key="7">
    <source>
        <dbReference type="ARBA" id="ARBA00022777"/>
    </source>
</evidence>
<keyword evidence="5" id="KW-0808">Transferase</keyword>
<dbReference type="OrthoDB" id="432483at2759"/>
<feature type="compositionally biased region" description="Acidic residues" evidence="11">
    <location>
        <begin position="457"/>
        <end position="466"/>
    </location>
</feature>
<dbReference type="SMART" id="SM00220">
    <property type="entry name" value="S_TKc"/>
    <property type="match status" value="1"/>
</dbReference>
<keyword evidence="4" id="KW-0597">Phosphoprotein</keyword>
<evidence type="ECO:0000256" key="2">
    <source>
        <dbReference type="ARBA" id="ARBA00012513"/>
    </source>
</evidence>
<keyword evidence="8" id="KW-0067">ATP-binding</keyword>
<dbReference type="CDD" id="cd05574">
    <property type="entry name" value="STKc_phototropin_like"/>
    <property type="match status" value="1"/>
</dbReference>
<accession>A0A1C7NKJ5</accession>
<dbReference type="Proteomes" id="UP000093000">
    <property type="component" value="Unassembled WGS sequence"/>
</dbReference>
<keyword evidence="3" id="KW-0723">Serine/threonine-protein kinase</keyword>
<keyword evidence="7 13" id="KW-0418">Kinase</keyword>
<dbReference type="GO" id="GO:0005524">
    <property type="term" value="F:ATP binding"/>
    <property type="evidence" value="ECO:0007669"/>
    <property type="project" value="UniProtKB-KW"/>
</dbReference>
<name>A0A1C7NKJ5_9FUNG</name>
<feature type="region of interest" description="Disordered" evidence="11">
    <location>
        <begin position="442"/>
        <end position="481"/>
    </location>
</feature>
<comment type="catalytic activity">
    <reaction evidence="10">
        <text>L-seryl-[protein] + ATP = O-phospho-L-seryl-[protein] + ADP + H(+)</text>
        <dbReference type="Rhea" id="RHEA:17989"/>
        <dbReference type="Rhea" id="RHEA-COMP:9863"/>
        <dbReference type="Rhea" id="RHEA-COMP:11604"/>
        <dbReference type="ChEBI" id="CHEBI:15378"/>
        <dbReference type="ChEBI" id="CHEBI:29999"/>
        <dbReference type="ChEBI" id="CHEBI:30616"/>
        <dbReference type="ChEBI" id="CHEBI:83421"/>
        <dbReference type="ChEBI" id="CHEBI:456216"/>
        <dbReference type="EC" id="2.7.11.1"/>
    </reaction>
</comment>
<gene>
    <name evidence="13" type="primary">nrc-2_0</name>
    <name evidence="13" type="ORF">A0J61_02629</name>
</gene>
<dbReference type="InParanoid" id="A0A1C7NKJ5"/>
<dbReference type="InterPro" id="IPR000719">
    <property type="entry name" value="Prot_kinase_dom"/>
</dbReference>
<evidence type="ECO:0000256" key="6">
    <source>
        <dbReference type="ARBA" id="ARBA00022741"/>
    </source>
</evidence>